<gene>
    <name evidence="1" type="ORF">TVAG_163960</name>
</gene>
<dbReference type="AlphaFoldDB" id="A2DG73"/>
<dbReference type="Pfam" id="PF12796">
    <property type="entry name" value="Ank_2"/>
    <property type="match status" value="1"/>
</dbReference>
<dbReference type="VEuPathDB" id="TrichDB:TVAGG3_0954070"/>
<dbReference type="EMBL" id="DS113196">
    <property type="protein sequence ID" value="EAY20700.1"/>
    <property type="molecule type" value="Genomic_DNA"/>
</dbReference>
<dbReference type="RefSeq" id="XP_001581686.1">
    <property type="nucleotide sequence ID" value="XM_001581636.1"/>
</dbReference>
<organism evidence="1 2">
    <name type="scientific">Trichomonas vaginalis (strain ATCC PRA-98 / G3)</name>
    <dbReference type="NCBI Taxonomy" id="412133"/>
    <lineage>
        <taxon>Eukaryota</taxon>
        <taxon>Metamonada</taxon>
        <taxon>Parabasalia</taxon>
        <taxon>Trichomonadida</taxon>
        <taxon>Trichomonadidae</taxon>
        <taxon>Trichomonas</taxon>
    </lineage>
</organism>
<reference evidence="1" key="1">
    <citation type="submission" date="2006-10" db="EMBL/GenBank/DDBJ databases">
        <authorList>
            <person name="Amadeo P."/>
            <person name="Zhao Q."/>
            <person name="Wortman J."/>
            <person name="Fraser-Liggett C."/>
            <person name="Carlton J."/>
        </authorList>
    </citation>
    <scope>NUCLEOTIDE SEQUENCE</scope>
    <source>
        <strain evidence="1">G3</strain>
    </source>
</reference>
<accession>A2DG73</accession>
<dbReference type="SUPFAM" id="SSF48403">
    <property type="entry name" value="Ankyrin repeat"/>
    <property type="match status" value="1"/>
</dbReference>
<dbReference type="SMR" id="A2DG73"/>
<sequence>MNEYRIEFNLEYHASINNLDSFFVHYDHNTIHFHEKEENGRTSLHFAADLNIVMAEDLLAHGAKINSKDIKGMKALHCAVSHNQPLNFFYCKVQKSMKKINGKTQIFFMPNFFFHLR</sequence>
<keyword evidence="2" id="KW-1185">Reference proteome</keyword>
<dbReference type="Proteomes" id="UP000001542">
    <property type="component" value="Unassembled WGS sequence"/>
</dbReference>
<dbReference type="VEuPathDB" id="TrichDB:TVAG_163960"/>
<dbReference type="InterPro" id="IPR002110">
    <property type="entry name" value="Ankyrin_rpt"/>
</dbReference>
<dbReference type="Gene3D" id="1.25.40.20">
    <property type="entry name" value="Ankyrin repeat-containing domain"/>
    <property type="match status" value="1"/>
</dbReference>
<proteinExistence type="predicted"/>
<reference evidence="1" key="2">
    <citation type="journal article" date="2007" name="Science">
        <title>Draft genome sequence of the sexually transmitted pathogen Trichomonas vaginalis.</title>
        <authorList>
            <person name="Carlton J.M."/>
            <person name="Hirt R.P."/>
            <person name="Silva J.C."/>
            <person name="Delcher A.L."/>
            <person name="Schatz M."/>
            <person name="Zhao Q."/>
            <person name="Wortman J.R."/>
            <person name="Bidwell S.L."/>
            <person name="Alsmark U.C.M."/>
            <person name="Besteiro S."/>
            <person name="Sicheritz-Ponten T."/>
            <person name="Noel C.J."/>
            <person name="Dacks J.B."/>
            <person name="Foster P.G."/>
            <person name="Simillion C."/>
            <person name="Van de Peer Y."/>
            <person name="Miranda-Saavedra D."/>
            <person name="Barton G.J."/>
            <person name="Westrop G.D."/>
            <person name="Mueller S."/>
            <person name="Dessi D."/>
            <person name="Fiori P.L."/>
            <person name="Ren Q."/>
            <person name="Paulsen I."/>
            <person name="Zhang H."/>
            <person name="Bastida-Corcuera F.D."/>
            <person name="Simoes-Barbosa A."/>
            <person name="Brown M.T."/>
            <person name="Hayes R.D."/>
            <person name="Mukherjee M."/>
            <person name="Okumura C.Y."/>
            <person name="Schneider R."/>
            <person name="Smith A.J."/>
            <person name="Vanacova S."/>
            <person name="Villalvazo M."/>
            <person name="Haas B.J."/>
            <person name="Pertea M."/>
            <person name="Feldblyum T.V."/>
            <person name="Utterback T.R."/>
            <person name="Shu C.L."/>
            <person name="Osoegawa K."/>
            <person name="de Jong P.J."/>
            <person name="Hrdy I."/>
            <person name="Horvathova L."/>
            <person name="Zubacova Z."/>
            <person name="Dolezal P."/>
            <person name="Malik S.B."/>
            <person name="Logsdon J.M. Jr."/>
            <person name="Henze K."/>
            <person name="Gupta A."/>
            <person name="Wang C.C."/>
            <person name="Dunne R.L."/>
            <person name="Upcroft J.A."/>
            <person name="Upcroft P."/>
            <person name="White O."/>
            <person name="Salzberg S.L."/>
            <person name="Tang P."/>
            <person name="Chiu C.-H."/>
            <person name="Lee Y.-S."/>
            <person name="Embley T.M."/>
            <person name="Coombs G.H."/>
            <person name="Mottram J.C."/>
            <person name="Tachezy J."/>
            <person name="Fraser-Liggett C.M."/>
            <person name="Johnson P.J."/>
        </authorList>
    </citation>
    <scope>NUCLEOTIDE SEQUENCE [LARGE SCALE GENOMIC DNA]</scope>
    <source>
        <strain evidence="1">G3</strain>
    </source>
</reference>
<evidence type="ECO:0000313" key="1">
    <source>
        <dbReference type="EMBL" id="EAY20700.1"/>
    </source>
</evidence>
<dbReference type="InParanoid" id="A2DG73"/>
<dbReference type="InterPro" id="IPR036770">
    <property type="entry name" value="Ankyrin_rpt-contain_sf"/>
</dbReference>
<evidence type="ECO:0000313" key="2">
    <source>
        <dbReference type="Proteomes" id="UP000001542"/>
    </source>
</evidence>
<protein>
    <submittedName>
        <fullName evidence="1">Uncharacterized protein</fullName>
    </submittedName>
</protein>
<name>A2DG73_TRIV3</name>
<dbReference type="KEGG" id="tva:5466243"/>